<dbReference type="EMBL" id="KQ419009">
    <property type="protein sequence ID" value="KOF84900.1"/>
    <property type="molecule type" value="Genomic_DNA"/>
</dbReference>
<reference evidence="1" key="1">
    <citation type="submission" date="2015-07" db="EMBL/GenBank/DDBJ databases">
        <title>MeaNS - Measles Nucleotide Surveillance Program.</title>
        <authorList>
            <person name="Tran T."/>
            <person name="Druce J."/>
        </authorList>
    </citation>
    <scope>NUCLEOTIDE SEQUENCE</scope>
    <source>
        <strain evidence="1">UCB-OBI-ISO-001</strain>
        <tissue evidence="1">Gonad</tissue>
    </source>
</reference>
<gene>
    <name evidence="1" type="ORF">OCBIM_22021140mg</name>
</gene>
<organism evidence="1">
    <name type="scientific">Octopus bimaculoides</name>
    <name type="common">California two-spotted octopus</name>
    <dbReference type="NCBI Taxonomy" id="37653"/>
    <lineage>
        <taxon>Eukaryota</taxon>
        <taxon>Metazoa</taxon>
        <taxon>Spiralia</taxon>
        <taxon>Lophotrochozoa</taxon>
        <taxon>Mollusca</taxon>
        <taxon>Cephalopoda</taxon>
        <taxon>Coleoidea</taxon>
        <taxon>Octopodiformes</taxon>
        <taxon>Octopoda</taxon>
        <taxon>Incirrata</taxon>
        <taxon>Octopodidae</taxon>
        <taxon>Octopus</taxon>
    </lineage>
</organism>
<dbReference type="AlphaFoldDB" id="A0A0L8H814"/>
<sequence>MLIYCNDGLSSNCQFFSLHIRCMITSLMMSPSQSHLSVLIVQVVRNPCINFLVKTVGDVVFLAFICEQDTI</sequence>
<protein>
    <submittedName>
        <fullName evidence="1">Uncharacterized protein</fullName>
    </submittedName>
</protein>
<evidence type="ECO:0000313" key="1">
    <source>
        <dbReference type="EMBL" id="KOF84900.1"/>
    </source>
</evidence>
<name>A0A0L8H814_OCTBM</name>
<accession>A0A0L8H814</accession>
<proteinExistence type="predicted"/>